<protein>
    <recommendedName>
        <fullName evidence="12">GH18 domain-containing protein</fullName>
    </recommendedName>
</protein>
<dbReference type="Pfam" id="PF00704">
    <property type="entry name" value="Glyco_hydro_18"/>
    <property type="match status" value="1"/>
</dbReference>
<dbReference type="InterPro" id="IPR029070">
    <property type="entry name" value="Chitinase_insertion_sf"/>
</dbReference>
<dbReference type="InterPro" id="IPR017853">
    <property type="entry name" value="GH"/>
</dbReference>
<dbReference type="PROSITE" id="PS51910">
    <property type="entry name" value="GH18_2"/>
    <property type="match status" value="1"/>
</dbReference>
<keyword evidence="7 9" id="KW-0326">Glycosidase</keyword>
<organism evidence="13 14">
    <name type="scientific">Parasitella parasitica</name>
    <dbReference type="NCBI Taxonomy" id="35722"/>
    <lineage>
        <taxon>Eukaryota</taxon>
        <taxon>Fungi</taxon>
        <taxon>Fungi incertae sedis</taxon>
        <taxon>Mucoromycota</taxon>
        <taxon>Mucoromycotina</taxon>
        <taxon>Mucoromycetes</taxon>
        <taxon>Mucorales</taxon>
        <taxon>Mucorineae</taxon>
        <taxon>Mucoraceae</taxon>
        <taxon>Parasitella</taxon>
    </lineage>
</organism>
<evidence type="ECO:0000256" key="3">
    <source>
        <dbReference type="ARBA" id="ARBA00022525"/>
    </source>
</evidence>
<keyword evidence="5" id="KW-0146">Chitin degradation</keyword>
<evidence type="ECO:0000256" key="2">
    <source>
        <dbReference type="ARBA" id="ARBA00004613"/>
    </source>
</evidence>
<dbReference type="OrthoDB" id="76388at2759"/>
<evidence type="ECO:0000313" key="14">
    <source>
        <dbReference type="Proteomes" id="UP000054107"/>
    </source>
</evidence>
<accession>A0A0B7NS61</accession>
<evidence type="ECO:0000259" key="12">
    <source>
        <dbReference type="PROSITE" id="PS51910"/>
    </source>
</evidence>
<keyword evidence="11" id="KW-1133">Transmembrane helix</keyword>
<dbReference type="PANTHER" id="PTHR11177">
    <property type="entry name" value="CHITINASE"/>
    <property type="match status" value="1"/>
</dbReference>
<evidence type="ECO:0000256" key="1">
    <source>
        <dbReference type="ARBA" id="ARBA00000822"/>
    </source>
</evidence>
<evidence type="ECO:0000256" key="11">
    <source>
        <dbReference type="SAM" id="Phobius"/>
    </source>
</evidence>
<dbReference type="CDD" id="cd06548">
    <property type="entry name" value="GH18_chitinase"/>
    <property type="match status" value="1"/>
</dbReference>
<comment type="catalytic activity">
    <reaction evidence="1">
        <text>Random endo-hydrolysis of N-acetyl-beta-D-glucosaminide (1-&gt;4)-beta-linkages in chitin and chitodextrins.</text>
        <dbReference type="EC" id="3.2.1.14"/>
    </reaction>
</comment>
<dbReference type="Gene3D" id="3.10.50.10">
    <property type="match status" value="1"/>
</dbReference>
<comment type="subcellular location">
    <subcellularLocation>
        <location evidence="2">Secreted</location>
    </subcellularLocation>
</comment>
<dbReference type="PANTHER" id="PTHR11177:SF365">
    <property type="entry name" value="ENDOCHITINASE B"/>
    <property type="match status" value="1"/>
</dbReference>
<dbReference type="SMART" id="SM00636">
    <property type="entry name" value="Glyco_18"/>
    <property type="match status" value="1"/>
</dbReference>
<keyword evidence="11" id="KW-0812">Transmembrane</keyword>
<dbReference type="InterPro" id="IPR011583">
    <property type="entry name" value="Chitinase_II/V-like_cat"/>
</dbReference>
<evidence type="ECO:0000256" key="10">
    <source>
        <dbReference type="RuleBase" id="RU004453"/>
    </source>
</evidence>
<evidence type="ECO:0000256" key="4">
    <source>
        <dbReference type="ARBA" id="ARBA00022801"/>
    </source>
</evidence>
<evidence type="ECO:0000256" key="6">
    <source>
        <dbReference type="ARBA" id="ARBA00023277"/>
    </source>
</evidence>
<dbReference type="EMBL" id="LN733769">
    <property type="protein sequence ID" value="CEP18133.1"/>
    <property type="molecule type" value="Genomic_DNA"/>
</dbReference>
<dbReference type="AlphaFoldDB" id="A0A0B7NS61"/>
<dbReference type="Proteomes" id="UP000054107">
    <property type="component" value="Unassembled WGS sequence"/>
</dbReference>
<dbReference type="SUPFAM" id="SSF51445">
    <property type="entry name" value="(Trans)glycosidases"/>
    <property type="match status" value="1"/>
</dbReference>
<evidence type="ECO:0000256" key="7">
    <source>
        <dbReference type="ARBA" id="ARBA00023295"/>
    </source>
</evidence>
<evidence type="ECO:0000313" key="13">
    <source>
        <dbReference type="EMBL" id="CEP18133.1"/>
    </source>
</evidence>
<comment type="similarity">
    <text evidence="10">Belongs to the glycosyl hydrolase 18 family.</text>
</comment>
<keyword evidence="14" id="KW-1185">Reference proteome</keyword>
<dbReference type="GO" id="GO:0008061">
    <property type="term" value="F:chitin binding"/>
    <property type="evidence" value="ECO:0007669"/>
    <property type="project" value="InterPro"/>
</dbReference>
<keyword evidence="4 9" id="KW-0378">Hydrolase</keyword>
<keyword evidence="8" id="KW-0624">Polysaccharide degradation</keyword>
<sequence length="423" mass="47924">MFTLRNIIRVAVLTPVVVILLTIGWYQQTIDHTKNLPGNTISHPPNDAFIIAGYFVSWGIYERGFNIVDLKADKLSHILYAFANVNEDGSIVLGANKTVDGVVDPWKEKDKDLHGNFKQLALLKQKNRHLKVSLSIGGSKFSSFTATPEIRSRFVKTAMQLLQDLGLDGIDIDWEFPKDSTDADNYVMLLKEMRAAMDEYQRDHDPTDQNFLLSVAMPCGPENYRILKLGEMAHYVDIFYLMAYDLAGEWDQEIGHQSNLYGGPLNVDQAITYFQNEGGVPSKKIVMGMPLYGRGFSNTDGKVGSSYSSVPKGSWERGTFDYKDLPREGAMEFVDEDRVASWSYDESKQEFVTYDTPAVTRLKCEYIKDKQLGGAMFWELTADNSKDESRSLLDVVFASLGDKLDRIENHIRFPLSKYENLLH</sequence>
<reference evidence="13 14" key="1">
    <citation type="submission" date="2014-09" db="EMBL/GenBank/DDBJ databases">
        <authorList>
            <person name="Ellenberger Sabrina"/>
        </authorList>
    </citation>
    <scope>NUCLEOTIDE SEQUENCE [LARGE SCALE GENOMIC DNA]</scope>
    <source>
        <strain evidence="13 14">CBS 412.66</strain>
    </source>
</reference>
<feature type="domain" description="GH18" evidence="12">
    <location>
        <begin position="49"/>
        <end position="403"/>
    </location>
</feature>
<evidence type="ECO:0000256" key="8">
    <source>
        <dbReference type="ARBA" id="ARBA00023326"/>
    </source>
</evidence>
<name>A0A0B7NS61_9FUNG</name>
<feature type="transmembrane region" description="Helical" evidence="11">
    <location>
        <begin position="7"/>
        <end position="26"/>
    </location>
</feature>
<dbReference type="InterPro" id="IPR001223">
    <property type="entry name" value="Glyco_hydro18_cat"/>
</dbReference>
<dbReference type="Gene3D" id="3.20.20.80">
    <property type="entry name" value="Glycosidases"/>
    <property type="match status" value="1"/>
</dbReference>
<dbReference type="InterPro" id="IPR001579">
    <property type="entry name" value="Glyco_hydro_18_chit_AS"/>
</dbReference>
<dbReference type="GO" id="GO:0008843">
    <property type="term" value="F:endochitinase activity"/>
    <property type="evidence" value="ECO:0007669"/>
    <property type="project" value="UniProtKB-EC"/>
</dbReference>
<evidence type="ECO:0000256" key="5">
    <source>
        <dbReference type="ARBA" id="ARBA00023024"/>
    </source>
</evidence>
<dbReference type="SUPFAM" id="SSF54556">
    <property type="entry name" value="Chitinase insertion domain"/>
    <property type="match status" value="1"/>
</dbReference>
<proteinExistence type="inferred from homology"/>
<dbReference type="GO" id="GO:0005576">
    <property type="term" value="C:extracellular region"/>
    <property type="evidence" value="ECO:0007669"/>
    <property type="project" value="UniProtKB-SubCell"/>
</dbReference>
<dbReference type="GO" id="GO:0000272">
    <property type="term" value="P:polysaccharide catabolic process"/>
    <property type="evidence" value="ECO:0007669"/>
    <property type="project" value="UniProtKB-KW"/>
</dbReference>
<dbReference type="InterPro" id="IPR050314">
    <property type="entry name" value="Glycosyl_Hydrlase_18"/>
</dbReference>
<keyword evidence="6" id="KW-0119">Carbohydrate metabolism</keyword>
<dbReference type="STRING" id="35722.A0A0B7NS61"/>
<keyword evidence="3" id="KW-0964">Secreted</keyword>
<dbReference type="GO" id="GO:0006032">
    <property type="term" value="P:chitin catabolic process"/>
    <property type="evidence" value="ECO:0007669"/>
    <property type="project" value="UniProtKB-KW"/>
</dbReference>
<dbReference type="PROSITE" id="PS01095">
    <property type="entry name" value="GH18_1"/>
    <property type="match status" value="1"/>
</dbReference>
<evidence type="ECO:0000256" key="9">
    <source>
        <dbReference type="RuleBase" id="RU000489"/>
    </source>
</evidence>
<keyword evidence="11" id="KW-0472">Membrane</keyword>
<gene>
    <name evidence="13" type="primary">PARPA_12435.1 scaffold 45109</name>
</gene>